<reference evidence="3" key="1">
    <citation type="submission" date="2025-08" db="UniProtKB">
        <authorList>
            <consortium name="RefSeq"/>
        </authorList>
    </citation>
    <scope>IDENTIFICATION</scope>
    <source>
        <tissue evidence="3">Whole body</tissue>
    </source>
</reference>
<dbReference type="SUPFAM" id="SSF100910">
    <property type="entry name" value="Chemosensory protein Csp2"/>
    <property type="match status" value="1"/>
</dbReference>
<protein>
    <submittedName>
        <fullName evidence="3">Allergen Tha p 1-like</fullName>
    </submittedName>
</protein>
<dbReference type="PANTHER" id="PTHR11257:SF12">
    <property type="entry name" value="EJACULATORY BULB-SPECIFIC PROTEIN 3-RELATED"/>
    <property type="match status" value="1"/>
</dbReference>
<keyword evidence="2" id="KW-1185">Reference proteome</keyword>
<feature type="chain" id="PRO_5044666698" evidence="1">
    <location>
        <begin position="19"/>
        <end position="127"/>
    </location>
</feature>
<accession>A0A8B8IC93</accession>
<gene>
    <name evidence="3" type="primary">LOC113399686</name>
</gene>
<dbReference type="GeneID" id="113399686"/>
<dbReference type="InterPro" id="IPR036682">
    <property type="entry name" value="OS_D_A10/PebIII_sf"/>
</dbReference>
<name>A0A8B8IC93_VANTA</name>
<proteinExistence type="predicted"/>
<evidence type="ECO:0000256" key="1">
    <source>
        <dbReference type="SAM" id="SignalP"/>
    </source>
</evidence>
<feature type="signal peptide" evidence="1">
    <location>
        <begin position="1"/>
        <end position="18"/>
    </location>
</feature>
<evidence type="ECO:0000313" key="3">
    <source>
        <dbReference type="RefSeq" id="XP_026494664.1"/>
    </source>
</evidence>
<dbReference type="RefSeq" id="XP_026494664.1">
    <property type="nucleotide sequence ID" value="XM_026638879.2"/>
</dbReference>
<dbReference type="OMA" id="NHEPSSW"/>
<dbReference type="OrthoDB" id="6625994at2759"/>
<evidence type="ECO:0000313" key="2">
    <source>
        <dbReference type="Proteomes" id="UP001652626"/>
    </source>
</evidence>
<dbReference type="Gene3D" id="1.10.2080.10">
    <property type="entry name" value="Insect odorant-binding protein A10/Ejaculatory bulb-specific protein 3"/>
    <property type="match status" value="1"/>
</dbReference>
<dbReference type="InterPro" id="IPR005055">
    <property type="entry name" value="A10/PebIII"/>
</dbReference>
<dbReference type="PANTHER" id="PTHR11257">
    <property type="entry name" value="CHEMOSENSORY PROTEIN-RELATED"/>
    <property type="match status" value="1"/>
</dbReference>
<dbReference type="Proteomes" id="UP001652626">
    <property type="component" value="Chromosome 18"/>
</dbReference>
<dbReference type="Pfam" id="PF03392">
    <property type="entry name" value="OS-D"/>
    <property type="match status" value="1"/>
</dbReference>
<dbReference type="AlphaFoldDB" id="A0A8B8IC93"/>
<keyword evidence="1" id="KW-0732">Signal</keyword>
<organism evidence="2 3">
    <name type="scientific">Vanessa tameamea</name>
    <name type="common">Kamehameha butterfly</name>
    <dbReference type="NCBI Taxonomy" id="334116"/>
    <lineage>
        <taxon>Eukaryota</taxon>
        <taxon>Metazoa</taxon>
        <taxon>Ecdysozoa</taxon>
        <taxon>Arthropoda</taxon>
        <taxon>Hexapoda</taxon>
        <taxon>Insecta</taxon>
        <taxon>Pterygota</taxon>
        <taxon>Neoptera</taxon>
        <taxon>Endopterygota</taxon>
        <taxon>Lepidoptera</taxon>
        <taxon>Glossata</taxon>
        <taxon>Ditrysia</taxon>
        <taxon>Papilionoidea</taxon>
        <taxon>Nymphalidae</taxon>
        <taxon>Nymphalinae</taxon>
        <taxon>Vanessa</taxon>
    </lineage>
</organism>
<sequence>MKTVNIACVLFLVTMVNSKPADTYTDKFDTIDINEILENRRLLIPFIKCLLDQSKCSAEGKELKSHIQEAMENNCAKCTDAQKKWTRVVISHFIKNEPEYWKELSAKYDPQSKYVKKYDAELKSIKA</sequence>